<evidence type="ECO:0000313" key="7">
    <source>
        <dbReference type="EMBL" id="KAJ1642339.1"/>
    </source>
</evidence>
<dbReference type="FunFam" id="1.10.10.10:FF:000014">
    <property type="entry name" value="Cullin 1"/>
    <property type="match status" value="1"/>
</dbReference>
<dbReference type="InterPro" id="IPR036388">
    <property type="entry name" value="WH-like_DNA-bd_sf"/>
</dbReference>
<evidence type="ECO:0000256" key="1">
    <source>
        <dbReference type="ARBA" id="ARBA00006019"/>
    </source>
</evidence>
<proteinExistence type="inferred from homology"/>
<evidence type="ECO:0000256" key="3">
    <source>
        <dbReference type="ARBA" id="ARBA00022843"/>
    </source>
</evidence>
<dbReference type="GO" id="GO:0031461">
    <property type="term" value="C:cullin-RING ubiquitin ligase complex"/>
    <property type="evidence" value="ECO:0007669"/>
    <property type="project" value="InterPro"/>
</dbReference>
<dbReference type="InterPro" id="IPR016158">
    <property type="entry name" value="Cullin_homology"/>
</dbReference>
<keyword evidence="7" id="KW-0436">Ligase</keyword>
<dbReference type="InterPro" id="IPR016157">
    <property type="entry name" value="Cullin_CS"/>
</dbReference>
<keyword evidence="3" id="KW-0832">Ubl conjugation</keyword>
<dbReference type="GO" id="GO:0031625">
    <property type="term" value="F:ubiquitin protein ligase binding"/>
    <property type="evidence" value="ECO:0007669"/>
    <property type="project" value="InterPro"/>
</dbReference>
<dbReference type="AlphaFoldDB" id="A0A9W8CGL7"/>
<dbReference type="Proteomes" id="UP001145021">
    <property type="component" value="Unassembled WGS sequence"/>
</dbReference>
<sequence>MVVTRSFQNQLPPSGDTDKIWEYIKTGVDRILNNPGENLGNNAYINLYTAVYNFCTSLKNSSGGVYYTATDATHSAHGSPFGKHLYDLLKQNVTGYMNSVAERSQAYTGDDLLSFYNQEWTKYGDSAKITHNIFAYLNRHWIQREQDEGNNVCDVSTLMYQLWRDQFFMSIRSTLLDSVFNLMTRIRNGQVADINLVKSVADSFVSLGNDDSGIASRRMEVYEKYFLEPFIKSSVDYYREEADRLLQEGSTIDYIIRVSSRLQEEDDRVELYLHESSLKDFKDALNKVLVTRQKEKIYSEFEPLLDARDSLNLKRLYSLVARTGKGSALDPLREIFSSYVKKAGLDAIKQVSGSEDTGGAIAKEARLFVTAILGVHDRFAGLLHDAFDEDTGFSKSLDNACKEFINTNSMCPEGEARAPQMLAHYCDTLLKKGSANVRKAGAEGASDEDSLEAQLSQAICVFRYIKAVDVFQKFYSQHLSRRLVNEQSVSSYGEEMMISKLKEISGVDFTSKLTRMFTDMTLSKEMSEEFKEKCRDSHFAIPFDFDMKVLHTVSWPLKAPDTKLMLPSQLSSVCGRFTNYYQNKHNGRKLNWLWQYSKAEIKMFFPKATGPAAKTGYIFSVTTFQLAILMLFNDESGPGTGYDSPNGPTLSMEQIFQATGLDNDSIKSELEIFCKARVLVSSNNKINAESKFTLNGGYKSKHLRVNLAVAKKVEQKREATDTMRAVDIDRMYAIQAAIVRIMKTRKQLTHRQLVEDTISMIKLFQASISDIKKGIDTLIDKEYLERSEGNRDVYNYLA</sequence>
<accession>A0A9W8CGL7</accession>
<evidence type="ECO:0000256" key="5">
    <source>
        <dbReference type="RuleBase" id="RU003829"/>
    </source>
</evidence>
<dbReference type="SMART" id="SM00884">
    <property type="entry name" value="Cullin_Nedd8"/>
    <property type="match status" value="1"/>
</dbReference>
<dbReference type="SUPFAM" id="SSF46785">
    <property type="entry name" value="Winged helix' DNA-binding domain"/>
    <property type="match status" value="1"/>
</dbReference>
<dbReference type="InterPro" id="IPR036390">
    <property type="entry name" value="WH_DNA-bd_sf"/>
</dbReference>
<dbReference type="InterPro" id="IPR036317">
    <property type="entry name" value="Cullin_homology_sf"/>
</dbReference>
<protein>
    <submittedName>
        <fullName evidence="7">Ubiquitin ligase (Cullin) of SCF</fullName>
    </submittedName>
</protein>
<dbReference type="Gene3D" id="3.30.230.130">
    <property type="entry name" value="Cullin, Chain C, Domain 2"/>
    <property type="match status" value="1"/>
</dbReference>
<dbReference type="InterPro" id="IPR016159">
    <property type="entry name" value="Cullin_repeat-like_dom_sf"/>
</dbReference>
<dbReference type="PANTHER" id="PTHR11932">
    <property type="entry name" value="CULLIN"/>
    <property type="match status" value="1"/>
</dbReference>
<dbReference type="Pfam" id="PF10557">
    <property type="entry name" value="Cullin_Nedd8"/>
    <property type="match status" value="1"/>
</dbReference>
<feature type="domain" description="Cullin family profile" evidence="6">
    <location>
        <begin position="417"/>
        <end position="674"/>
    </location>
</feature>
<evidence type="ECO:0000259" key="6">
    <source>
        <dbReference type="PROSITE" id="PS50069"/>
    </source>
</evidence>
<dbReference type="FunFam" id="1.20.1310.10:FF:000001">
    <property type="entry name" value="Cullin 3"/>
    <property type="match status" value="1"/>
</dbReference>
<evidence type="ECO:0000256" key="2">
    <source>
        <dbReference type="ARBA" id="ARBA00022499"/>
    </source>
</evidence>
<comment type="similarity">
    <text evidence="1 4 5">Belongs to the cullin family.</text>
</comment>
<dbReference type="GO" id="GO:0006511">
    <property type="term" value="P:ubiquitin-dependent protein catabolic process"/>
    <property type="evidence" value="ECO:0007669"/>
    <property type="project" value="InterPro"/>
</dbReference>
<comment type="caution">
    <text evidence="7">The sequence shown here is derived from an EMBL/GenBank/DDBJ whole genome shotgun (WGS) entry which is preliminary data.</text>
</comment>
<gene>
    <name evidence="7" type="primary">CDC53</name>
    <name evidence="7" type="ORF">LPJ64_005814</name>
</gene>
<dbReference type="EMBL" id="JANBOH010000422">
    <property type="protein sequence ID" value="KAJ1642339.1"/>
    <property type="molecule type" value="Genomic_DNA"/>
</dbReference>
<name>A0A9W8CGL7_9FUNG</name>
<dbReference type="FunFam" id="1.20.1310.10:FF:000002">
    <property type="entry name" value="cullin-3 isoform X1"/>
    <property type="match status" value="1"/>
</dbReference>
<dbReference type="Pfam" id="PF26557">
    <property type="entry name" value="Cullin_AB"/>
    <property type="match status" value="1"/>
</dbReference>
<evidence type="ECO:0000256" key="4">
    <source>
        <dbReference type="PROSITE-ProRule" id="PRU00330"/>
    </source>
</evidence>
<dbReference type="InterPro" id="IPR045093">
    <property type="entry name" value="Cullin"/>
</dbReference>
<dbReference type="Gene3D" id="1.10.10.10">
    <property type="entry name" value="Winged helix-like DNA-binding domain superfamily/Winged helix DNA-binding domain"/>
    <property type="match status" value="1"/>
</dbReference>
<organism evidence="7 8">
    <name type="scientific">Coemansia asiatica</name>
    <dbReference type="NCBI Taxonomy" id="1052880"/>
    <lineage>
        <taxon>Eukaryota</taxon>
        <taxon>Fungi</taxon>
        <taxon>Fungi incertae sedis</taxon>
        <taxon>Zoopagomycota</taxon>
        <taxon>Kickxellomycotina</taxon>
        <taxon>Kickxellomycetes</taxon>
        <taxon>Kickxellales</taxon>
        <taxon>Kickxellaceae</taxon>
        <taxon>Coemansia</taxon>
    </lineage>
</organism>
<dbReference type="SUPFAM" id="SSF74788">
    <property type="entry name" value="Cullin repeat-like"/>
    <property type="match status" value="1"/>
</dbReference>
<dbReference type="InterPro" id="IPR059120">
    <property type="entry name" value="Cullin-like_AB"/>
</dbReference>
<dbReference type="SUPFAM" id="SSF75632">
    <property type="entry name" value="Cullin homology domain"/>
    <property type="match status" value="1"/>
</dbReference>
<dbReference type="PROSITE" id="PS50069">
    <property type="entry name" value="CULLIN_2"/>
    <property type="match status" value="1"/>
</dbReference>
<dbReference type="GO" id="GO:0016874">
    <property type="term" value="F:ligase activity"/>
    <property type="evidence" value="ECO:0007669"/>
    <property type="project" value="UniProtKB-KW"/>
</dbReference>
<dbReference type="PROSITE" id="PS01256">
    <property type="entry name" value="CULLIN_1"/>
    <property type="match status" value="1"/>
</dbReference>
<dbReference type="Pfam" id="PF00888">
    <property type="entry name" value="Cullin"/>
    <property type="match status" value="1"/>
</dbReference>
<keyword evidence="2" id="KW-1017">Isopeptide bond</keyword>
<dbReference type="SMART" id="SM00182">
    <property type="entry name" value="CULLIN"/>
    <property type="match status" value="1"/>
</dbReference>
<dbReference type="Gene3D" id="1.20.1310.10">
    <property type="entry name" value="Cullin Repeats"/>
    <property type="match status" value="4"/>
</dbReference>
<reference evidence="7" key="1">
    <citation type="submission" date="2022-07" db="EMBL/GenBank/DDBJ databases">
        <title>Phylogenomic reconstructions and comparative analyses of Kickxellomycotina fungi.</title>
        <authorList>
            <person name="Reynolds N.K."/>
            <person name="Stajich J.E."/>
            <person name="Barry K."/>
            <person name="Grigoriev I.V."/>
            <person name="Crous P."/>
            <person name="Smith M.E."/>
        </authorList>
    </citation>
    <scope>NUCLEOTIDE SEQUENCE</scope>
    <source>
        <strain evidence="7">NBRC 105413</strain>
    </source>
</reference>
<keyword evidence="8" id="KW-1185">Reference proteome</keyword>
<dbReference type="InterPro" id="IPR019559">
    <property type="entry name" value="Cullin_neddylation_domain"/>
</dbReference>
<evidence type="ECO:0000313" key="8">
    <source>
        <dbReference type="Proteomes" id="UP001145021"/>
    </source>
</evidence>
<dbReference type="InterPro" id="IPR001373">
    <property type="entry name" value="Cullin_N"/>
</dbReference>